<dbReference type="EMBL" id="JAMYJR010000050">
    <property type="protein sequence ID" value="MCO8276730.1"/>
    <property type="molecule type" value="Genomic_DNA"/>
</dbReference>
<evidence type="ECO:0000313" key="1">
    <source>
        <dbReference type="EMBL" id="MCO8276730.1"/>
    </source>
</evidence>
<keyword evidence="2" id="KW-1185">Reference proteome</keyword>
<name>A0ABT1E3N5_9ACTN</name>
<dbReference type="InterPro" id="IPR029058">
    <property type="entry name" value="AB_hydrolase_fold"/>
</dbReference>
<comment type="caution">
    <text evidence="1">The sequence shown here is derived from an EMBL/GenBank/DDBJ whole genome shotgun (WGS) entry which is preliminary data.</text>
</comment>
<dbReference type="Proteomes" id="UP001523369">
    <property type="component" value="Unassembled WGS sequence"/>
</dbReference>
<proteinExistence type="predicted"/>
<dbReference type="RefSeq" id="WP_253242756.1">
    <property type="nucleotide sequence ID" value="NZ_JAMYJR010000050.1"/>
</dbReference>
<sequence>MRHERMPRSRLTDLWLREYLVHDPRDDLAAIDRPVPAITGAKDVQVDPDDVERIGGLVTGTFDSEVPGDLTHLLRRDPAPPGLWRYRAQLARPVDGWIVQRIAEWARCRIGC</sequence>
<organism evidence="1 2">
    <name type="scientific">Paractinoplanes aksuensis</name>
    <dbReference type="NCBI Taxonomy" id="2939490"/>
    <lineage>
        <taxon>Bacteria</taxon>
        <taxon>Bacillati</taxon>
        <taxon>Actinomycetota</taxon>
        <taxon>Actinomycetes</taxon>
        <taxon>Micromonosporales</taxon>
        <taxon>Micromonosporaceae</taxon>
        <taxon>Paractinoplanes</taxon>
    </lineage>
</organism>
<gene>
    <name evidence="1" type="ORF">M1L60_39735</name>
</gene>
<evidence type="ECO:0000313" key="2">
    <source>
        <dbReference type="Proteomes" id="UP001523369"/>
    </source>
</evidence>
<protein>
    <submittedName>
        <fullName evidence="1">Uncharacterized protein</fullName>
    </submittedName>
</protein>
<dbReference type="SUPFAM" id="SSF53474">
    <property type="entry name" value="alpha/beta-Hydrolases"/>
    <property type="match status" value="1"/>
</dbReference>
<accession>A0ABT1E3N5</accession>
<reference evidence="1 2" key="1">
    <citation type="submission" date="2022-06" db="EMBL/GenBank/DDBJ databases">
        <title>New Species of the Genus Actinoplanes, ActinopZanes ferrugineus.</title>
        <authorList>
            <person name="Ding P."/>
        </authorList>
    </citation>
    <scope>NUCLEOTIDE SEQUENCE [LARGE SCALE GENOMIC DNA]</scope>
    <source>
        <strain evidence="1 2">TRM88003</strain>
    </source>
</reference>
<dbReference type="Gene3D" id="3.40.50.1820">
    <property type="entry name" value="alpha/beta hydrolase"/>
    <property type="match status" value="1"/>
</dbReference>